<evidence type="ECO:0000259" key="2">
    <source>
        <dbReference type="PROSITE" id="PS50983"/>
    </source>
</evidence>
<organism evidence="3 4">
    <name type="scientific">Corticimicrobacter populi</name>
    <dbReference type="NCBI Taxonomy" id="2175229"/>
    <lineage>
        <taxon>Bacteria</taxon>
        <taxon>Pseudomonadati</taxon>
        <taxon>Pseudomonadota</taxon>
        <taxon>Betaproteobacteria</taxon>
        <taxon>Burkholderiales</taxon>
        <taxon>Alcaligenaceae</taxon>
        <taxon>Corticimicrobacter</taxon>
    </lineage>
</organism>
<dbReference type="EMBL" id="QETA01000002">
    <property type="protein sequence ID" value="PWF23879.1"/>
    <property type="molecule type" value="Genomic_DNA"/>
</dbReference>
<reference evidence="4" key="1">
    <citation type="submission" date="2018-05" db="EMBL/GenBank/DDBJ databases">
        <authorList>
            <person name="Li Y."/>
        </authorList>
    </citation>
    <scope>NUCLEOTIDE SEQUENCE [LARGE SCALE GENOMIC DNA]</scope>
    <source>
        <strain evidence="4">3d-2-2</strain>
    </source>
</reference>
<dbReference type="RefSeq" id="WP_109061158.1">
    <property type="nucleotide sequence ID" value="NZ_QETA01000002.1"/>
</dbReference>
<evidence type="ECO:0000313" key="3">
    <source>
        <dbReference type="EMBL" id="PWF23879.1"/>
    </source>
</evidence>
<dbReference type="InterPro" id="IPR050902">
    <property type="entry name" value="ABC_Transporter_SBP"/>
</dbReference>
<name>A0A2V1JYM7_9BURK</name>
<dbReference type="InterPro" id="IPR002491">
    <property type="entry name" value="ABC_transptr_periplasmic_BD"/>
</dbReference>
<keyword evidence="1" id="KW-0732">Signal</keyword>
<feature type="domain" description="Fe/B12 periplasmic-binding" evidence="2">
    <location>
        <begin position="45"/>
        <end position="348"/>
    </location>
</feature>
<dbReference type="Pfam" id="PF01497">
    <property type="entry name" value="Peripla_BP_2"/>
    <property type="match status" value="1"/>
</dbReference>
<feature type="chain" id="PRO_5015960793" evidence="1">
    <location>
        <begin position="25"/>
        <end position="378"/>
    </location>
</feature>
<feature type="signal peptide" evidence="1">
    <location>
        <begin position="1"/>
        <end position="24"/>
    </location>
</feature>
<accession>A0A2V1JYM7</accession>
<sequence length="378" mass="40791">MFSLIRRVVAMVCLLLAGMAAAQAEPITVRDVLGREVTLPKPAERVVLTQARYLPVLSLIHPDPASVLAGWSNEFKTAFSNEYQDYLARFPALADVPEVARHTPDTFSIEKALALRPDLLILTSSFAGVPPGGDVSQSPLIKAFEAAGVPVLVVDFFLDPLNNTVPSIRALGQALGQSERAEAFIEFYESRMQRVRERVAQAQAEGKAPPNVLMHAHAGSTDCCNSPGFGTFNDLITFAGGHNIGSDTLKGPTGQLSIEYIVSRNPEVYVATGTGVRRGGVHMGAGITPEQARESLDEVVGARGLSTLPAVRDGRAYGIWHAFNDSPLHMVFIEALAGWLDPERFADVSPQETLDIVNERFLAVPMRGTYLIKAGSDE</sequence>
<evidence type="ECO:0000256" key="1">
    <source>
        <dbReference type="SAM" id="SignalP"/>
    </source>
</evidence>
<keyword evidence="4" id="KW-1185">Reference proteome</keyword>
<evidence type="ECO:0000313" key="4">
    <source>
        <dbReference type="Proteomes" id="UP000245212"/>
    </source>
</evidence>
<dbReference type="PROSITE" id="PS50983">
    <property type="entry name" value="FE_B12_PBP"/>
    <property type="match status" value="1"/>
</dbReference>
<gene>
    <name evidence="3" type="ORF">DD235_05965</name>
</gene>
<proteinExistence type="predicted"/>
<dbReference type="AlphaFoldDB" id="A0A2V1JYM7"/>
<dbReference type="PANTHER" id="PTHR30535">
    <property type="entry name" value="VITAMIN B12-BINDING PROTEIN"/>
    <property type="match status" value="1"/>
</dbReference>
<comment type="caution">
    <text evidence="3">The sequence shown here is derived from an EMBL/GenBank/DDBJ whole genome shotgun (WGS) entry which is preliminary data.</text>
</comment>
<dbReference type="SUPFAM" id="SSF53807">
    <property type="entry name" value="Helical backbone' metal receptor"/>
    <property type="match status" value="1"/>
</dbReference>
<protein>
    <submittedName>
        <fullName evidence="3">ABC transporter substrate-binding protein</fullName>
    </submittedName>
</protein>
<dbReference type="PANTHER" id="PTHR30535:SF34">
    <property type="entry name" value="MOLYBDATE-BINDING PROTEIN MOLA"/>
    <property type="match status" value="1"/>
</dbReference>
<dbReference type="Proteomes" id="UP000245212">
    <property type="component" value="Unassembled WGS sequence"/>
</dbReference>
<dbReference type="Gene3D" id="3.40.50.1980">
    <property type="entry name" value="Nitrogenase molybdenum iron protein domain"/>
    <property type="match status" value="2"/>
</dbReference>